<name>A0AAU7DTY5_9MICO</name>
<evidence type="ECO:0000256" key="2">
    <source>
        <dbReference type="ARBA" id="ARBA00022475"/>
    </source>
</evidence>
<reference evidence="11" key="1">
    <citation type="submission" date="2024-02" db="EMBL/GenBank/DDBJ databases">
        <title>Tomenella chthoni gen. nov. sp. nov., a member of the family Jonesiaceae isolated from bat guano.</title>
        <authorList>
            <person name="Miller S.L."/>
            <person name="King J."/>
            <person name="Sankaranarayanan K."/>
            <person name="Lawson P.A."/>
        </authorList>
    </citation>
    <scope>NUCLEOTIDE SEQUENCE</scope>
    <source>
        <strain evidence="11">BS-20</strain>
    </source>
</reference>
<feature type="binding site" evidence="10">
    <location>
        <position position="77"/>
    </location>
    <ligand>
        <name>Na(+)</name>
        <dbReference type="ChEBI" id="CHEBI:29101"/>
        <note>structural</note>
    </ligand>
</feature>
<dbReference type="HAMAP" id="MF_00454">
    <property type="entry name" value="FluC"/>
    <property type="match status" value="1"/>
</dbReference>
<comment type="similarity">
    <text evidence="7 10">Belongs to the fluoride channel Fluc/FEX (TC 1.A.43) family.</text>
</comment>
<dbReference type="GO" id="GO:0046872">
    <property type="term" value="F:metal ion binding"/>
    <property type="evidence" value="ECO:0007669"/>
    <property type="project" value="UniProtKB-KW"/>
</dbReference>
<keyword evidence="10" id="KW-0813">Transport</keyword>
<proteinExistence type="inferred from homology"/>
<keyword evidence="10" id="KW-0406">Ion transport</keyword>
<evidence type="ECO:0000256" key="7">
    <source>
        <dbReference type="ARBA" id="ARBA00035120"/>
    </source>
</evidence>
<feature type="transmembrane region" description="Helical" evidence="10">
    <location>
        <begin position="105"/>
        <end position="126"/>
    </location>
</feature>
<keyword evidence="5 10" id="KW-0472">Membrane</keyword>
<keyword evidence="10" id="KW-0915">Sodium</keyword>
<dbReference type="PANTHER" id="PTHR28259:SF1">
    <property type="entry name" value="FLUORIDE EXPORT PROTEIN 1-RELATED"/>
    <property type="match status" value="1"/>
</dbReference>
<evidence type="ECO:0000256" key="5">
    <source>
        <dbReference type="ARBA" id="ARBA00023136"/>
    </source>
</evidence>
<evidence type="ECO:0000256" key="4">
    <source>
        <dbReference type="ARBA" id="ARBA00022989"/>
    </source>
</evidence>
<protein>
    <recommendedName>
        <fullName evidence="10">Fluoride-specific ion channel FluC</fullName>
    </recommendedName>
</protein>
<dbReference type="AlphaFoldDB" id="A0AAU7DTY5"/>
<evidence type="ECO:0000256" key="1">
    <source>
        <dbReference type="ARBA" id="ARBA00004651"/>
    </source>
</evidence>
<comment type="subcellular location">
    <subcellularLocation>
        <location evidence="1 10">Cell membrane</location>
        <topology evidence="1 10">Multi-pass membrane protein</topology>
    </subcellularLocation>
</comment>
<evidence type="ECO:0000256" key="8">
    <source>
        <dbReference type="ARBA" id="ARBA00035585"/>
    </source>
</evidence>
<evidence type="ECO:0000313" key="11">
    <source>
        <dbReference type="EMBL" id="XBH21233.1"/>
    </source>
</evidence>
<evidence type="ECO:0000256" key="3">
    <source>
        <dbReference type="ARBA" id="ARBA00022692"/>
    </source>
</evidence>
<dbReference type="InterPro" id="IPR003691">
    <property type="entry name" value="FluC"/>
</dbReference>
<comment type="activity regulation">
    <text evidence="10">Na(+) is not transported, but it plays an essential structural role and its presence is essential for fluoride channel function.</text>
</comment>
<sequence>MSTWLLLGAALAGGLGAGARYTADTLITSRTRGDFPWGTALINASGSFLFGLVMGIWLQTYSKSAAVICVLLIGGLGGFTTFSTATFEAVRLIQRGETVKAATYALGWLAVCVIAAFVGLVVTELVDA</sequence>
<dbReference type="GO" id="GO:0140114">
    <property type="term" value="P:cellular detoxification of fluoride"/>
    <property type="evidence" value="ECO:0007669"/>
    <property type="project" value="UniProtKB-UniRule"/>
</dbReference>
<evidence type="ECO:0000256" key="6">
    <source>
        <dbReference type="ARBA" id="ARBA00023303"/>
    </source>
</evidence>
<feature type="binding site" evidence="10">
    <location>
        <position position="80"/>
    </location>
    <ligand>
        <name>Na(+)</name>
        <dbReference type="ChEBI" id="CHEBI:29101"/>
        <note>structural</note>
    </ligand>
</feature>
<dbReference type="GO" id="GO:0062054">
    <property type="term" value="F:fluoride channel activity"/>
    <property type="evidence" value="ECO:0007669"/>
    <property type="project" value="UniProtKB-UniRule"/>
</dbReference>
<organism evidence="11">
    <name type="scientific">Jonesiaceae bacterium BS-20</name>
    <dbReference type="NCBI Taxonomy" id="3120821"/>
    <lineage>
        <taxon>Bacteria</taxon>
        <taxon>Bacillati</taxon>
        <taxon>Actinomycetota</taxon>
        <taxon>Actinomycetes</taxon>
        <taxon>Micrococcales</taxon>
        <taxon>Jonesiaceae</taxon>
    </lineage>
</organism>
<evidence type="ECO:0000256" key="10">
    <source>
        <dbReference type="HAMAP-Rule" id="MF_00454"/>
    </source>
</evidence>
<dbReference type="EMBL" id="CP146203">
    <property type="protein sequence ID" value="XBH21233.1"/>
    <property type="molecule type" value="Genomic_DNA"/>
</dbReference>
<keyword evidence="4 10" id="KW-1133">Transmembrane helix</keyword>
<keyword evidence="6 10" id="KW-0407">Ion channel</keyword>
<dbReference type="GO" id="GO:0005886">
    <property type="term" value="C:plasma membrane"/>
    <property type="evidence" value="ECO:0007669"/>
    <property type="project" value="UniProtKB-SubCell"/>
</dbReference>
<feature type="transmembrane region" description="Helical" evidence="10">
    <location>
        <begin position="65"/>
        <end position="85"/>
    </location>
</feature>
<accession>A0AAU7DTY5</accession>
<evidence type="ECO:0000256" key="9">
    <source>
        <dbReference type="ARBA" id="ARBA00049940"/>
    </source>
</evidence>
<keyword evidence="3 10" id="KW-0812">Transmembrane</keyword>
<feature type="transmembrane region" description="Helical" evidence="10">
    <location>
        <begin position="35"/>
        <end position="58"/>
    </location>
</feature>
<gene>
    <name evidence="10" type="primary">fluC</name>
    <name evidence="10" type="synonym">crcB</name>
    <name evidence="11" type="ORF">V5R04_13595</name>
</gene>
<keyword evidence="2 10" id="KW-1003">Cell membrane</keyword>
<dbReference type="Pfam" id="PF02537">
    <property type="entry name" value="CRCB"/>
    <property type="match status" value="1"/>
</dbReference>
<keyword evidence="10" id="KW-0479">Metal-binding</keyword>
<comment type="catalytic activity">
    <reaction evidence="8">
        <text>fluoride(in) = fluoride(out)</text>
        <dbReference type="Rhea" id="RHEA:76159"/>
        <dbReference type="ChEBI" id="CHEBI:17051"/>
    </reaction>
    <physiologicalReaction direction="left-to-right" evidence="8">
        <dbReference type="Rhea" id="RHEA:76160"/>
    </physiologicalReaction>
</comment>
<dbReference type="PANTHER" id="PTHR28259">
    <property type="entry name" value="FLUORIDE EXPORT PROTEIN 1-RELATED"/>
    <property type="match status" value="1"/>
</dbReference>
<comment type="function">
    <text evidence="9 10">Fluoride-specific ion channel. Important for reducing fluoride concentration in the cell, thus reducing its toxicity.</text>
</comment>